<feature type="transmembrane region" description="Helical" evidence="1">
    <location>
        <begin position="72"/>
        <end position="92"/>
    </location>
</feature>
<dbReference type="InterPro" id="IPR005804">
    <property type="entry name" value="FA_desaturase_dom"/>
</dbReference>
<dbReference type="GO" id="GO:0016491">
    <property type="term" value="F:oxidoreductase activity"/>
    <property type="evidence" value="ECO:0007669"/>
    <property type="project" value="InterPro"/>
</dbReference>
<dbReference type="AlphaFoldDB" id="A0A167WS24"/>
<comment type="caution">
    <text evidence="3">The sequence shown here is derived from an EMBL/GenBank/DDBJ whole genome shotgun (WGS) entry which is preliminary data.</text>
</comment>
<evidence type="ECO:0000313" key="3">
    <source>
        <dbReference type="EMBL" id="KZZ89198.1"/>
    </source>
</evidence>
<dbReference type="OrthoDB" id="1461976at2759"/>
<evidence type="ECO:0000313" key="4">
    <source>
        <dbReference type="Proteomes" id="UP000078544"/>
    </source>
</evidence>
<gene>
    <name evidence="3" type="ORF">AAL_07846</name>
</gene>
<dbReference type="GO" id="GO:0006629">
    <property type="term" value="P:lipid metabolic process"/>
    <property type="evidence" value="ECO:0007669"/>
    <property type="project" value="InterPro"/>
</dbReference>
<reference evidence="3 4" key="1">
    <citation type="journal article" date="2016" name="Genome Biol. Evol.">
        <title>Divergent and convergent evolution of fungal pathogenicity.</title>
        <authorList>
            <person name="Shang Y."/>
            <person name="Xiao G."/>
            <person name="Zheng P."/>
            <person name="Cen K."/>
            <person name="Zhan S."/>
            <person name="Wang C."/>
        </authorList>
    </citation>
    <scope>NUCLEOTIDE SEQUENCE [LARGE SCALE GENOMIC DNA]</scope>
    <source>
        <strain evidence="3 4">RCEF 2490</strain>
    </source>
</reference>
<keyword evidence="1" id="KW-1133">Transmembrane helix</keyword>
<feature type="transmembrane region" description="Helical" evidence="1">
    <location>
        <begin position="107"/>
        <end position="126"/>
    </location>
</feature>
<name>A0A167WS24_9HYPO</name>
<proteinExistence type="predicted"/>
<organism evidence="3 4">
    <name type="scientific">Moelleriella libera RCEF 2490</name>
    <dbReference type="NCBI Taxonomy" id="1081109"/>
    <lineage>
        <taxon>Eukaryota</taxon>
        <taxon>Fungi</taxon>
        <taxon>Dikarya</taxon>
        <taxon>Ascomycota</taxon>
        <taxon>Pezizomycotina</taxon>
        <taxon>Sordariomycetes</taxon>
        <taxon>Hypocreomycetidae</taxon>
        <taxon>Hypocreales</taxon>
        <taxon>Clavicipitaceae</taxon>
        <taxon>Moelleriella</taxon>
    </lineage>
</organism>
<dbReference type="STRING" id="1081109.A0A167WS24"/>
<feature type="transmembrane region" description="Helical" evidence="1">
    <location>
        <begin position="42"/>
        <end position="60"/>
    </location>
</feature>
<dbReference type="PANTHER" id="PTHR32100">
    <property type="entry name" value="OMEGA-6 FATTY ACID DESATURASE, CHLOROPLASTIC"/>
    <property type="match status" value="1"/>
</dbReference>
<keyword evidence="1" id="KW-0812">Transmembrane</keyword>
<keyword evidence="4" id="KW-1185">Reference proteome</keyword>
<dbReference type="EMBL" id="AZGY01000026">
    <property type="protein sequence ID" value="KZZ89198.1"/>
    <property type="molecule type" value="Genomic_DNA"/>
</dbReference>
<feature type="domain" description="Fatty acid desaturase" evidence="2">
    <location>
        <begin position="74"/>
        <end position="354"/>
    </location>
</feature>
<sequence length="393" mass="44648">MTPGNAAEGVHAPSDRKELPDMKALRQAIPASCFEPSLATSMFYVIRDILLAGALFYASVQLTKLESSPLSVLLWLTYGLFQGFVFTGIWILGHECGHDAFSLHRRVNSIVGFILHSCLLVPFFSWKFSHSRHHRYANHMEKDTVFVPARKSEFRSGFLAKTFLSHAEDAPIVAVVLLLGHQLLGWPAYIIANAAAGTRSLVRQDRKQSFRQSHLDPWADLFSPREQPYVALSTVGLAAVLYVLWTLSRSVGLLNMCLIYGMPYLWMNHWLVAITFLHHTHPDVPHYEEGSWTFQNGALSTIDRDFGFVGKHLFHGIIEFHVVHHLFSRIPFYHAEEATEAIKPLLGDAYRRQTSSFLGDLWHTFNKCRYVEEHAKRPGCTSWVAVGHERKLL</sequence>
<evidence type="ECO:0000256" key="1">
    <source>
        <dbReference type="SAM" id="Phobius"/>
    </source>
</evidence>
<feature type="transmembrane region" description="Helical" evidence="1">
    <location>
        <begin position="229"/>
        <end position="247"/>
    </location>
</feature>
<evidence type="ECO:0000259" key="2">
    <source>
        <dbReference type="Pfam" id="PF00487"/>
    </source>
</evidence>
<dbReference type="Proteomes" id="UP000078544">
    <property type="component" value="Unassembled WGS sequence"/>
</dbReference>
<protein>
    <submittedName>
        <fullName evidence="3">Fatty acid desaturase, type 1</fullName>
    </submittedName>
</protein>
<accession>A0A167WS24</accession>
<dbReference type="CDD" id="cd03507">
    <property type="entry name" value="Delta12-FADS-like"/>
    <property type="match status" value="1"/>
</dbReference>
<dbReference type="Pfam" id="PF00487">
    <property type="entry name" value="FA_desaturase"/>
    <property type="match status" value="1"/>
</dbReference>
<feature type="transmembrane region" description="Helical" evidence="1">
    <location>
        <begin position="253"/>
        <end position="277"/>
    </location>
</feature>
<dbReference type="InterPro" id="IPR012171">
    <property type="entry name" value="Fatty_acid_desaturase"/>
</dbReference>
<keyword evidence="1" id="KW-0472">Membrane</keyword>